<dbReference type="InterPro" id="IPR017853">
    <property type="entry name" value="GH"/>
</dbReference>
<evidence type="ECO:0000313" key="3">
    <source>
        <dbReference type="Proteomes" id="UP000290289"/>
    </source>
</evidence>
<organism evidence="2 3">
    <name type="scientific">Malus domestica</name>
    <name type="common">Apple</name>
    <name type="synonym">Pyrus malus</name>
    <dbReference type="NCBI Taxonomy" id="3750"/>
    <lineage>
        <taxon>Eukaryota</taxon>
        <taxon>Viridiplantae</taxon>
        <taxon>Streptophyta</taxon>
        <taxon>Embryophyta</taxon>
        <taxon>Tracheophyta</taxon>
        <taxon>Spermatophyta</taxon>
        <taxon>Magnoliopsida</taxon>
        <taxon>eudicotyledons</taxon>
        <taxon>Gunneridae</taxon>
        <taxon>Pentapetalae</taxon>
        <taxon>rosids</taxon>
        <taxon>fabids</taxon>
        <taxon>Rosales</taxon>
        <taxon>Rosaceae</taxon>
        <taxon>Amygdaloideae</taxon>
        <taxon>Maleae</taxon>
        <taxon>Malus</taxon>
    </lineage>
</organism>
<evidence type="ECO:0000313" key="2">
    <source>
        <dbReference type="EMBL" id="RXI05727.1"/>
    </source>
</evidence>
<reference evidence="2 3" key="1">
    <citation type="submission" date="2018-10" db="EMBL/GenBank/DDBJ databases">
        <title>A high-quality apple genome assembly.</title>
        <authorList>
            <person name="Hu J."/>
        </authorList>
    </citation>
    <scope>NUCLEOTIDE SEQUENCE [LARGE SCALE GENOMIC DNA]</scope>
    <source>
        <strain evidence="3">cv. HFTH1</strain>
        <tissue evidence="2">Young leaf</tissue>
    </source>
</reference>
<dbReference type="Gene3D" id="3.20.20.80">
    <property type="entry name" value="Glycosidases"/>
    <property type="match status" value="1"/>
</dbReference>
<keyword evidence="1" id="KW-0732">Signal</keyword>
<comment type="caution">
    <text evidence="2">The sequence shown here is derived from an EMBL/GenBank/DDBJ whole genome shotgun (WGS) entry which is preliminary data.</text>
</comment>
<protein>
    <recommendedName>
        <fullName evidence="4">Glucan endo-1,3-beta-D-glucosidase</fullName>
    </recommendedName>
</protein>
<dbReference type="Proteomes" id="UP000290289">
    <property type="component" value="Chromosome 2"/>
</dbReference>
<name>A0A498KED4_MALDO</name>
<dbReference type="EMBL" id="RDQH01000328">
    <property type="protein sequence ID" value="RXI05727.1"/>
    <property type="molecule type" value="Genomic_DNA"/>
</dbReference>
<feature type="signal peptide" evidence="1">
    <location>
        <begin position="1"/>
        <end position="31"/>
    </location>
</feature>
<sequence length="81" mass="9018">MLNMGSFWFFVQFGHLFLVLFLLIESVAVQAFTGTYGINYGRVAENLFSAKNVVALIKAAGIKNVKIYDTDHTLSEGLDLK</sequence>
<accession>A0A498KED4</accession>
<evidence type="ECO:0008006" key="4">
    <source>
        <dbReference type="Google" id="ProtNLM"/>
    </source>
</evidence>
<gene>
    <name evidence="2" type="ORF">DVH24_017769</name>
</gene>
<proteinExistence type="predicted"/>
<dbReference type="SUPFAM" id="SSF51445">
    <property type="entry name" value="(Trans)glycosidases"/>
    <property type="match status" value="1"/>
</dbReference>
<keyword evidence="3" id="KW-1185">Reference proteome</keyword>
<evidence type="ECO:0000256" key="1">
    <source>
        <dbReference type="SAM" id="SignalP"/>
    </source>
</evidence>
<dbReference type="SMR" id="A0A498KED4"/>
<feature type="chain" id="PRO_5019826792" description="Glucan endo-1,3-beta-D-glucosidase" evidence="1">
    <location>
        <begin position="32"/>
        <end position="81"/>
    </location>
</feature>
<dbReference type="AlphaFoldDB" id="A0A498KED4"/>
<dbReference type="STRING" id="3750.A0A498KED4"/>